<dbReference type="KEGG" id="vg:19525858"/>
<reference evidence="2" key="1">
    <citation type="submission" date="2014-09" db="EMBL/GenBank/DDBJ databases">
        <authorList>
            <person name="Sauder A.B."/>
            <person name="McKenzie Q.R."/>
            <person name="Temple L.M."/>
            <person name="Alexis B.K."/>
            <person name="Al-Atrache Z."/>
            <person name="Lewis L.O."/>
            <person name="Loesser-Casey K.E."/>
            <person name="Mitchell K.J."/>
        </authorList>
    </citation>
    <scope>NUCLEOTIDE SEQUENCE [LARGE SCALE GENOMIC DNA]</scope>
</reference>
<dbReference type="EMBL" id="KJ489401">
    <property type="protein sequence ID" value="AHZ10731.1"/>
    <property type="molecule type" value="Genomic_DNA"/>
</dbReference>
<evidence type="ECO:0000313" key="1">
    <source>
        <dbReference type="EMBL" id="AHZ10731.1"/>
    </source>
</evidence>
<accession>A0A024B3I1</accession>
<keyword evidence="2" id="KW-1185">Reference proteome</keyword>
<name>A0A024B3I1_9CAUD</name>
<dbReference type="RefSeq" id="YP_009036220.1">
    <property type="nucleotide sequence ID" value="NC_024211.1"/>
</dbReference>
<organism evidence="1 2">
    <name type="scientific">Bacillus phage Megatron</name>
    <dbReference type="NCBI Taxonomy" id="1486661"/>
    <lineage>
        <taxon>Viruses</taxon>
        <taxon>Duplodnaviria</taxon>
        <taxon>Heunggongvirae</taxon>
        <taxon>Uroviricota</taxon>
        <taxon>Caudoviricetes</taxon>
        <taxon>Herelleviridae</taxon>
        <taxon>Bastillevirinae</taxon>
        <taxon>Wphvirus</taxon>
        <taxon>Wphvirus megatron</taxon>
    </lineage>
</organism>
<dbReference type="Proteomes" id="UP000026906">
    <property type="component" value="Segment"/>
</dbReference>
<proteinExistence type="predicted"/>
<protein>
    <submittedName>
        <fullName evidence="1">Uncharacterized protein</fullName>
    </submittedName>
</protein>
<evidence type="ECO:0000313" key="2">
    <source>
        <dbReference type="Proteomes" id="UP000026906"/>
    </source>
</evidence>
<sequence>MSETVRNNEFYKAAADNLMISDSEDKANGKPFSLLTLYEGELVTLRFNKESVLVVIDISTTINTELITDTEWIAIHSNKDVRSIISRFSKTGCGATFSEVLALDKAFDCRHNAYTSTFGDASPVPLGKFIERLNELREADVKRILKAKCFNTTIKLDDIMFWEER</sequence>
<dbReference type="GeneID" id="19525858"/>